<proteinExistence type="predicted"/>
<dbReference type="EMBL" id="LNYA01000026">
    <property type="protein sequence ID" value="KTC97369.1"/>
    <property type="molecule type" value="Genomic_DNA"/>
</dbReference>
<evidence type="ECO:0000313" key="2">
    <source>
        <dbReference type="Proteomes" id="UP000054773"/>
    </source>
</evidence>
<reference evidence="1 2" key="1">
    <citation type="submission" date="2015-11" db="EMBL/GenBank/DDBJ databases">
        <title>Genomic analysis of 38 Legionella species identifies large and diverse effector repertoires.</title>
        <authorList>
            <person name="Burstein D."/>
            <person name="Amaro F."/>
            <person name="Zusman T."/>
            <person name="Lifshitz Z."/>
            <person name="Cohen O."/>
            <person name="Gilbert J.A."/>
            <person name="Pupko T."/>
            <person name="Shuman H.A."/>
            <person name="Segal G."/>
        </authorList>
    </citation>
    <scope>NUCLEOTIDE SEQUENCE [LARGE SCALE GENOMIC DNA]</scope>
    <source>
        <strain evidence="1 2">SE-32A-C8</strain>
    </source>
</reference>
<sequence length="213" mass="24148">MFKKMASLITGTYGGKQETPQAENIPLSTVPKEVLIDDLFPFLDLNTLINLRATSKELYHFVNIFLKIERNAKIIGLTVLYKDSHFYAVGKNVAYKVFSDSIWDAILNDSFKNIDVTPDDIRNSFSSGVTLFKSEKAAKEKIKRETSTFNQVLYEKPCLASVNLQEDVILAKLERDKIGYNPNIIFVQRLGKCQIQYLDDIVSIESVPVSEVI</sequence>
<protein>
    <recommendedName>
        <fullName evidence="3">F-box domain-containing protein</fullName>
    </recommendedName>
</protein>
<dbReference type="Proteomes" id="UP000054773">
    <property type="component" value="Unassembled WGS sequence"/>
</dbReference>
<evidence type="ECO:0008006" key="3">
    <source>
        <dbReference type="Google" id="ProtNLM"/>
    </source>
</evidence>
<dbReference type="PATRIC" id="fig|448.7.peg.1802"/>
<dbReference type="AlphaFoldDB" id="A0A0W0TP74"/>
<evidence type="ECO:0000313" key="1">
    <source>
        <dbReference type="EMBL" id="KTC97369.1"/>
    </source>
</evidence>
<comment type="caution">
    <text evidence="1">The sequence shown here is derived from an EMBL/GenBank/DDBJ whole genome shotgun (WGS) entry which is preliminary data.</text>
</comment>
<dbReference type="OrthoDB" id="5657153at2"/>
<gene>
    <name evidence="1" type="ORF">Lery_1722</name>
</gene>
<organism evidence="1 2">
    <name type="scientific">Legionella erythra</name>
    <dbReference type="NCBI Taxonomy" id="448"/>
    <lineage>
        <taxon>Bacteria</taxon>
        <taxon>Pseudomonadati</taxon>
        <taxon>Pseudomonadota</taxon>
        <taxon>Gammaproteobacteria</taxon>
        <taxon>Legionellales</taxon>
        <taxon>Legionellaceae</taxon>
        <taxon>Legionella</taxon>
    </lineage>
</organism>
<accession>A0A0W0TP74</accession>
<name>A0A0W0TP74_LEGER</name>
<keyword evidence="2" id="KW-1185">Reference proteome</keyword>
<dbReference type="RefSeq" id="WP_058526869.1">
    <property type="nucleotide sequence ID" value="NZ_CAAAHY010000060.1"/>
</dbReference>